<sequence>MDIKQLQYFIAVSEQMNFSKAAERLHISQPSLSNAIKKLEHEIGTPLLDRNTRNLQLTEAGEVLFERAKVIVKNMEVLKIEMDEVVVHGTSEITIGVMESIKHWLPKVIASYKKDYPQMMIHLVDILGSKRVKKSLKSYKTHLIITNQLMDDPELEVKTLYEERLVAVLPLHHPLAKKETLSISDISAEPFIISTEGFQTRRDILNTFEQAGKSIDIQFEIERFETAVSLVRENLGITILPENYLQGPTAKTIVKKEIEGANLSRNVYLVYLKNRHLPFAIRQLLKDILQFFETKTI</sequence>
<dbReference type="Gene3D" id="3.40.190.290">
    <property type="match status" value="1"/>
</dbReference>
<dbReference type="Proteomes" id="UP000094784">
    <property type="component" value="Unassembled WGS sequence"/>
</dbReference>
<dbReference type="Gene3D" id="1.10.10.10">
    <property type="entry name" value="Winged helix-like DNA-binding domain superfamily/Winged helix DNA-binding domain"/>
    <property type="match status" value="1"/>
</dbReference>
<evidence type="ECO:0000256" key="2">
    <source>
        <dbReference type="ARBA" id="ARBA00023015"/>
    </source>
</evidence>
<dbReference type="InterPro" id="IPR036388">
    <property type="entry name" value="WH-like_DNA-bd_sf"/>
</dbReference>
<comment type="similarity">
    <text evidence="1">Belongs to the LysR transcriptional regulatory family.</text>
</comment>
<dbReference type="OrthoDB" id="9803735at2"/>
<dbReference type="GO" id="GO:0003700">
    <property type="term" value="F:DNA-binding transcription factor activity"/>
    <property type="evidence" value="ECO:0007669"/>
    <property type="project" value="InterPro"/>
</dbReference>
<dbReference type="SUPFAM" id="SSF46785">
    <property type="entry name" value="Winged helix' DNA-binding domain"/>
    <property type="match status" value="1"/>
</dbReference>
<dbReference type="InterPro" id="IPR036390">
    <property type="entry name" value="WH_DNA-bd_sf"/>
</dbReference>
<protein>
    <submittedName>
        <fullName evidence="6">LysR family transcriptional regulator</fullName>
    </submittedName>
</protein>
<dbReference type="InterPro" id="IPR000847">
    <property type="entry name" value="LysR_HTH_N"/>
</dbReference>
<evidence type="ECO:0000313" key="6">
    <source>
        <dbReference type="EMBL" id="ODV56697.1"/>
    </source>
</evidence>
<dbReference type="SUPFAM" id="SSF53850">
    <property type="entry name" value="Periplasmic binding protein-like II"/>
    <property type="match status" value="1"/>
</dbReference>
<keyword evidence="2" id="KW-0805">Transcription regulation</keyword>
<keyword evidence="3" id="KW-0238">DNA-binding</keyword>
<reference evidence="6 7" key="1">
    <citation type="submission" date="2016-09" db="EMBL/GenBank/DDBJ databases">
        <title>Draft genome sequence of the soil isolate, Lysinibacillus fusiformis M5, a potential hypoxanthine producer.</title>
        <authorList>
            <person name="Gallegos-Monterrosa R."/>
            <person name="Maroti G."/>
            <person name="Balint B."/>
            <person name="Kovacs A.T."/>
        </authorList>
    </citation>
    <scope>NUCLEOTIDE SEQUENCE [LARGE SCALE GENOMIC DNA]</scope>
    <source>
        <strain evidence="6 7">M5</strain>
    </source>
</reference>
<evidence type="ECO:0000256" key="1">
    <source>
        <dbReference type="ARBA" id="ARBA00009437"/>
    </source>
</evidence>
<dbReference type="PANTHER" id="PTHR30419">
    <property type="entry name" value="HTH-TYPE TRANSCRIPTIONAL REGULATOR YBHD"/>
    <property type="match status" value="1"/>
</dbReference>
<dbReference type="InterPro" id="IPR005119">
    <property type="entry name" value="LysR_subst-bd"/>
</dbReference>
<evidence type="ECO:0000256" key="4">
    <source>
        <dbReference type="ARBA" id="ARBA00023163"/>
    </source>
</evidence>
<name>A0A1E4R887_9BACI</name>
<dbReference type="CDD" id="cd05466">
    <property type="entry name" value="PBP2_LTTR_substrate"/>
    <property type="match status" value="1"/>
</dbReference>
<keyword evidence="4" id="KW-0804">Transcription</keyword>
<evidence type="ECO:0000313" key="7">
    <source>
        <dbReference type="Proteomes" id="UP000094784"/>
    </source>
</evidence>
<comment type="caution">
    <text evidence="6">The sequence shown here is derived from an EMBL/GenBank/DDBJ whole genome shotgun (WGS) entry which is preliminary data.</text>
</comment>
<dbReference type="Pfam" id="PF00126">
    <property type="entry name" value="HTH_1"/>
    <property type="match status" value="1"/>
</dbReference>
<dbReference type="PRINTS" id="PR00039">
    <property type="entry name" value="HTHLYSR"/>
</dbReference>
<feature type="domain" description="HTH lysR-type" evidence="5">
    <location>
        <begin position="1"/>
        <end position="58"/>
    </location>
</feature>
<dbReference type="PANTHER" id="PTHR30419:SF8">
    <property type="entry name" value="NITROGEN ASSIMILATION TRANSCRIPTIONAL ACTIVATOR-RELATED"/>
    <property type="match status" value="1"/>
</dbReference>
<evidence type="ECO:0000256" key="3">
    <source>
        <dbReference type="ARBA" id="ARBA00023125"/>
    </source>
</evidence>
<evidence type="ECO:0000259" key="5">
    <source>
        <dbReference type="PROSITE" id="PS50931"/>
    </source>
</evidence>
<dbReference type="FunFam" id="1.10.10.10:FF:000001">
    <property type="entry name" value="LysR family transcriptional regulator"/>
    <property type="match status" value="1"/>
</dbReference>
<dbReference type="GO" id="GO:0003677">
    <property type="term" value="F:DNA binding"/>
    <property type="evidence" value="ECO:0007669"/>
    <property type="project" value="UniProtKB-KW"/>
</dbReference>
<accession>A0A1E4R887</accession>
<dbReference type="AlphaFoldDB" id="A0A1E4R887"/>
<dbReference type="GO" id="GO:0005829">
    <property type="term" value="C:cytosol"/>
    <property type="evidence" value="ECO:0007669"/>
    <property type="project" value="TreeGrafter"/>
</dbReference>
<proteinExistence type="inferred from homology"/>
<dbReference type="PROSITE" id="PS50931">
    <property type="entry name" value="HTH_LYSR"/>
    <property type="match status" value="1"/>
</dbReference>
<dbReference type="InterPro" id="IPR050950">
    <property type="entry name" value="HTH-type_LysR_regulators"/>
</dbReference>
<dbReference type="RefSeq" id="WP_069481685.1">
    <property type="nucleotide sequence ID" value="NZ_KV766182.1"/>
</dbReference>
<dbReference type="Pfam" id="PF03466">
    <property type="entry name" value="LysR_substrate"/>
    <property type="match status" value="1"/>
</dbReference>
<gene>
    <name evidence="6" type="ORF">BG258_12735</name>
</gene>
<organism evidence="6 7">
    <name type="scientific">Lysinibacillus fusiformis</name>
    <dbReference type="NCBI Taxonomy" id="28031"/>
    <lineage>
        <taxon>Bacteria</taxon>
        <taxon>Bacillati</taxon>
        <taxon>Bacillota</taxon>
        <taxon>Bacilli</taxon>
        <taxon>Bacillales</taxon>
        <taxon>Bacillaceae</taxon>
        <taxon>Lysinibacillus</taxon>
    </lineage>
</organism>
<dbReference type="EMBL" id="MECQ01000001">
    <property type="protein sequence ID" value="ODV56697.1"/>
    <property type="molecule type" value="Genomic_DNA"/>
</dbReference>